<keyword evidence="2" id="KW-1185">Reference proteome</keyword>
<dbReference type="Proteomes" id="UP001497602">
    <property type="component" value="Unassembled WGS sequence"/>
</dbReference>
<dbReference type="EMBL" id="CAXJRC010000011">
    <property type="protein sequence ID" value="CAL2106264.1"/>
    <property type="molecule type" value="Genomic_DNA"/>
</dbReference>
<organism evidence="1 2">
    <name type="scientific">Tenacibaculum vairaonense</name>
    <dbReference type="NCBI Taxonomy" id="3137860"/>
    <lineage>
        <taxon>Bacteria</taxon>
        <taxon>Pseudomonadati</taxon>
        <taxon>Bacteroidota</taxon>
        <taxon>Flavobacteriia</taxon>
        <taxon>Flavobacteriales</taxon>
        <taxon>Flavobacteriaceae</taxon>
        <taxon>Tenacibaculum</taxon>
    </lineage>
</organism>
<evidence type="ECO:0000313" key="2">
    <source>
        <dbReference type="Proteomes" id="UP001497602"/>
    </source>
</evidence>
<sequence length="477" mass="54501">MKQYLIILIIGVVCSVSYGQNVIDGSFIPSDIRAGKLEVFKRTDGGVKVTLRKRGTSKATIFVCKQLDKQENTYEGEIAYEKRSFERNESILHLKYNASENFIDLYMLDNDRIVTTHILYARDKKTLKSKMKKFKLLSKFKQNLAALSESKKELSPMVGKLIPSDEPSKLSKGRAGQIIFFSEKPEIGKEDPNKIKTNFKVGEPVWAIAYLPKPYGEMRDLYQEYYDEKERKKRYFVGIAMFKNDRGMVGEEGRLFSMAAVREINKDDLKNNYIIFQVIPTLNENKMNDNGASWVSERISKLLDNKVQKLKIGLNTKSYAKRKDLTISGAFTLDLSQGTGDFDKIAKGINKKQFDAKELPKARKKDASLEAKLKEAVKDHAYGDSYYADTNWKNVIITSKDWDVLKTRRSDELHFRIEGLYLDGVITFTGRNGGDCGYMEFRFIKKYMGGGRYSNTVKVYGGGDSIHITHVNCDKVK</sequence>
<dbReference type="RefSeq" id="WP_348738026.1">
    <property type="nucleotide sequence ID" value="NZ_CAXJRC010000011.1"/>
</dbReference>
<accession>A0ABP1FD14</accession>
<name>A0ABP1FD14_9FLAO</name>
<protein>
    <submittedName>
        <fullName evidence="1">Uncharacterized protein</fullName>
    </submittedName>
</protein>
<gene>
    <name evidence="1" type="ORF">T190115A13A_10420</name>
</gene>
<comment type="caution">
    <text evidence="1">The sequence shown here is derived from an EMBL/GenBank/DDBJ whole genome shotgun (WGS) entry which is preliminary data.</text>
</comment>
<proteinExistence type="predicted"/>
<reference evidence="1 2" key="1">
    <citation type="submission" date="2024-05" db="EMBL/GenBank/DDBJ databases">
        <authorList>
            <person name="Duchaud E."/>
        </authorList>
    </citation>
    <scope>NUCLEOTIDE SEQUENCE [LARGE SCALE GENOMIC DNA]</scope>
    <source>
        <strain evidence="1">Ena-SAMPLE-TAB-13-05-2024-13:56:06:370-140305</strain>
    </source>
</reference>
<evidence type="ECO:0000313" key="1">
    <source>
        <dbReference type="EMBL" id="CAL2106264.1"/>
    </source>
</evidence>